<evidence type="ECO:0008006" key="4">
    <source>
        <dbReference type="Google" id="ProtNLM"/>
    </source>
</evidence>
<feature type="signal peptide" evidence="1">
    <location>
        <begin position="1"/>
        <end position="22"/>
    </location>
</feature>
<accession>A0A3G8LWX9</accession>
<dbReference type="Proteomes" id="UP000278035">
    <property type="component" value="Chromosome"/>
</dbReference>
<feature type="chain" id="PRO_5017971582" description="DUF3108 domain-containing protein" evidence="1">
    <location>
        <begin position="23"/>
        <end position="291"/>
    </location>
</feature>
<dbReference type="KEGG" id="slj:EGC82_11850"/>
<sequence length="291" mass="33179">MMQRLLYLTPLLVLFGCSSTNNKTTSSHTNSMFDNANRLACSIQYADSHQFCTCFVSVLSDVTPVAIKQKTVGGDPSSINELASIMIQHSDKLNQCEVLKTPDLSISNIKLTALGQAILLEHKDKILTPENRFNLVPHLTIGYEFSMDQIGAIEKRAYSEKLVKVDQNAFYFSLLNNGVVERESLYKYQHGDLYLRAQSTTEQTIQNEYKIPYNYQCQFVIGKCSSVSHSGLKKTVYTEFREGYWISNQPTFGVKRKIVIKIFGIDGLPLYEYNLFQNGRTSEYVRKQRNK</sequence>
<keyword evidence="1" id="KW-0732">Signal</keyword>
<dbReference type="OrthoDB" id="6401578at2"/>
<reference evidence="3" key="1">
    <citation type="submission" date="2018-11" db="EMBL/GenBank/DDBJ databases">
        <title>Shewanella sp. M2.</title>
        <authorList>
            <person name="Hwang Y.J."/>
            <person name="Hwang C.Y."/>
        </authorList>
    </citation>
    <scope>NUCLEOTIDE SEQUENCE [LARGE SCALE GENOMIC DNA]</scope>
    <source>
        <strain evidence="3">LMG 19866</strain>
    </source>
</reference>
<proteinExistence type="predicted"/>
<keyword evidence="3" id="KW-1185">Reference proteome</keyword>
<evidence type="ECO:0000313" key="2">
    <source>
        <dbReference type="EMBL" id="AZG73392.1"/>
    </source>
</evidence>
<name>A0A3G8LWX9_9GAMM</name>
<organism evidence="2 3">
    <name type="scientific">Shewanella livingstonensis</name>
    <dbReference type="NCBI Taxonomy" id="150120"/>
    <lineage>
        <taxon>Bacteria</taxon>
        <taxon>Pseudomonadati</taxon>
        <taxon>Pseudomonadota</taxon>
        <taxon>Gammaproteobacteria</taxon>
        <taxon>Alteromonadales</taxon>
        <taxon>Shewanellaceae</taxon>
        <taxon>Shewanella</taxon>
    </lineage>
</organism>
<dbReference type="AlphaFoldDB" id="A0A3G8LWX9"/>
<dbReference type="EMBL" id="CP034015">
    <property type="protein sequence ID" value="AZG73392.1"/>
    <property type="molecule type" value="Genomic_DNA"/>
</dbReference>
<gene>
    <name evidence="2" type="ORF">EGC82_11850</name>
</gene>
<protein>
    <recommendedName>
        <fullName evidence="4">DUF3108 domain-containing protein</fullName>
    </recommendedName>
</protein>
<dbReference type="PROSITE" id="PS51257">
    <property type="entry name" value="PROKAR_LIPOPROTEIN"/>
    <property type="match status" value="1"/>
</dbReference>
<evidence type="ECO:0000313" key="3">
    <source>
        <dbReference type="Proteomes" id="UP000278035"/>
    </source>
</evidence>
<dbReference type="RefSeq" id="WP_124730945.1">
    <property type="nucleotide sequence ID" value="NZ_CBCSKC010000009.1"/>
</dbReference>
<evidence type="ECO:0000256" key="1">
    <source>
        <dbReference type="SAM" id="SignalP"/>
    </source>
</evidence>